<evidence type="ECO:0000313" key="2">
    <source>
        <dbReference type="Proteomes" id="UP000078200"/>
    </source>
</evidence>
<evidence type="ECO:0000313" key="1">
    <source>
        <dbReference type="EnsemblMetazoa" id="GAUT016423-PA"/>
    </source>
</evidence>
<name>A0A1A9UUZ6_GLOAU</name>
<keyword evidence="2" id="KW-1185">Reference proteome</keyword>
<accession>A0A1A9UUZ6</accession>
<dbReference type="VEuPathDB" id="VectorBase:GAUT016423"/>
<dbReference type="Proteomes" id="UP000078200">
    <property type="component" value="Unassembled WGS sequence"/>
</dbReference>
<proteinExistence type="predicted"/>
<dbReference type="EnsemblMetazoa" id="GAUT016423-RA">
    <property type="protein sequence ID" value="GAUT016423-PA"/>
    <property type="gene ID" value="GAUT016423"/>
</dbReference>
<reference evidence="1" key="1">
    <citation type="submission" date="2020-05" db="UniProtKB">
        <authorList>
            <consortium name="EnsemblMetazoa"/>
        </authorList>
    </citation>
    <scope>IDENTIFICATION</scope>
    <source>
        <strain evidence="1">TTRI</strain>
    </source>
</reference>
<sequence>MDYFQALLPSTSDFPNVECVWAVTGELEKSLRYDNLKSKRKRCETLAIAESMIIGFKVEELSAFATEIIDKELDTIKLRADSCCVTCICCPESFSRLSDELAAVTLVTVSIAAVVDMLLVAEAITVLAWLTSNI</sequence>
<dbReference type="AlphaFoldDB" id="A0A1A9UUZ6"/>
<protein>
    <submittedName>
        <fullName evidence="1">Uncharacterized protein</fullName>
    </submittedName>
</protein>
<organism evidence="1 2">
    <name type="scientific">Glossina austeni</name>
    <name type="common">Savannah tsetse fly</name>
    <dbReference type="NCBI Taxonomy" id="7395"/>
    <lineage>
        <taxon>Eukaryota</taxon>
        <taxon>Metazoa</taxon>
        <taxon>Ecdysozoa</taxon>
        <taxon>Arthropoda</taxon>
        <taxon>Hexapoda</taxon>
        <taxon>Insecta</taxon>
        <taxon>Pterygota</taxon>
        <taxon>Neoptera</taxon>
        <taxon>Endopterygota</taxon>
        <taxon>Diptera</taxon>
        <taxon>Brachycera</taxon>
        <taxon>Muscomorpha</taxon>
        <taxon>Hippoboscoidea</taxon>
        <taxon>Glossinidae</taxon>
        <taxon>Glossina</taxon>
    </lineage>
</organism>